<organism evidence="3 4">
    <name type="scientific">Saprolegnia diclina (strain VS20)</name>
    <dbReference type="NCBI Taxonomy" id="1156394"/>
    <lineage>
        <taxon>Eukaryota</taxon>
        <taxon>Sar</taxon>
        <taxon>Stramenopiles</taxon>
        <taxon>Oomycota</taxon>
        <taxon>Saprolegniomycetes</taxon>
        <taxon>Saprolegniales</taxon>
        <taxon>Saprolegniaceae</taxon>
        <taxon>Saprolegnia</taxon>
    </lineage>
</organism>
<evidence type="ECO:0000313" key="4">
    <source>
        <dbReference type="Proteomes" id="UP000030762"/>
    </source>
</evidence>
<dbReference type="GeneID" id="19954183"/>
<evidence type="ECO:0000313" key="3">
    <source>
        <dbReference type="EMBL" id="EQC28773.1"/>
    </source>
</evidence>
<sequence>MMLRGPKSGTLHLHAAPSVDASDDGEDDGLYAHMKPSTTYCWKLRQSNQATEVLVGGQGSACALTMTLMLPRLLTGIPTTVTAAWTISMIQYPTSKALGLSELRAAIDATGIAGVEALATIQACWAQGLASCDLFSLDTSLPACMLVVPLGGGMTDDSSRNFSATVLLDRPGVYCLYARVALPVSKSLGLYDFAVVQRTELRPSIDQLSRSGSTETSPPASSRNADDKWPVIAASSSLFVLALLGLACLFYRKRHNALLSQARAPSDDRATLASRGIMVKSKPRVMSRVPIIESSTPFVYECPTATWAGSPDARFDDDVSIDTSFVYLAADVDASAVSDSTLDTTSLGI</sequence>
<keyword evidence="2" id="KW-0472">Membrane</keyword>
<name>T0R9F1_SAPDV</name>
<dbReference type="VEuPathDB" id="FungiDB:SDRG_13456"/>
<dbReference type="AlphaFoldDB" id="T0R9F1"/>
<dbReference type="RefSeq" id="XP_008617768.1">
    <property type="nucleotide sequence ID" value="XM_008619546.1"/>
</dbReference>
<feature type="region of interest" description="Disordered" evidence="1">
    <location>
        <begin position="206"/>
        <end position="225"/>
    </location>
</feature>
<proteinExistence type="predicted"/>
<keyword evidence="4" id="KW-1185">Reference proteome</keyword>
<evidence type="ECO:0008006" key="5">
    <source>
        <dbReference type="Google" id="ProtNLM"/>
    </source>
</evidence>
<dbReference type="EMBL" id="JH767191">
    <property type="protein sequence ID" value="EQC28773.1"/>
    <property type="molecule type" value="Genomic_DNA"/>
</dbReference>
<reference evidence="3 4" key="1">
    <citation type="submission" date="2012-04" db="EMBL/GenBank/DDBJ databases">
        <title>The Genome Sequence of Saprolegnia declina VS20.</title>
        <authorList>
            <consortium name="The Broad Institute Genome Sequencing Platform"/>
            <person name="Russ C."/>
            <person name="Nusbaum C."/>
            <person name="Tyler B."/>
            <person name="van West P."/>
            <person name="Dieguez-Uribeondo J."/>
            <person name="de Bruijn I."/>
            <person name="Tripathy S."/>
            <person name="Jiang R."/>
            <person name="Young S.K."/>
            <person name="Zeng Q."/>
            <person name="Gargeya S."/>
            <person name="Fitzgerald M."/>
            <person name="Haas B."/>
            <person name="Abouelleil A."/>
            <person name="Alvarado L."/>
            <person name="Arachchi H.M."/>
            <person name="Berlin A."/>
            <person name="Chapman S.B."/>
            <person name="Goldberg J."/>
            <person name="Griggs A."/>
            <person name="Gujja S."/>
            <person name="Hansen M."/>
            <person name="Howarth C."/>
            <person name="Imamovic A."/>
            <person name="Larimer J."/>
            <person name="McCowen C."/>
            <person name="Montmayeur A."/>
            <person name="Murphy C."/>
            <person name="Neiman D."/>
            <person name="Pearson M."/>
            <person name="Priest M."/>
            <person name="Roberts A."/>
            <person name="Saif S."/>
            <person name="Shea T."/>
            <person name="Sisk P."/>
            <person name="Sykes S."/>
            <person name="Wortman J."/>
            <person name="Nusbaum C."/>
            <person name="Birren B."/>
        </authorList>
    </citation>
    <scope>NUCLEOTIDE SEQUENCE [LARGE SCALE GENOMIC DNA]</scope>
    <source>
        <strain evidence="3 4">VS20</strain>
    </source>
</reference>
<feature type="region of interest" description="Disordered" evidence="1">
    <location>
        <begin position="1"/>
        <end position="28"/>
    </location>
</feature>
<gene>
    <name evidence="3" type="ORF">SDRG_13456</name>
</gene>
<accession>T0R9F1</accession>
<dbReference type="InParanoid" id="T0R9F1"/>
<dbReference type="Proteomes" id="UP000030762">
    <property type="component" value="Unassembled WGS sequence"/>
</dbReference>
<evidence type="ECO:0000256" key="2">
    <source>
        <dbReference type="SAM" id="Phobius"/>
    </source>
</evidence>
<keyword evidence="2" id="KW-1133">Transmembrane helix</keyword>
<evidence type="ECO:0000256" key="1">
    <source>
        <dbReference type="SAM" id="MobiDB-lite"/>
    </source>
</evidence>
<feature type="compositionally biased region" description="Polar residues" evidence="1">
    <location>
        <begin position="206"/>
        <end position="223"/>
    </location>
</feature>
<protein>
    <recommendedName>
        <fullName evidence="5">Transmembrane protein</fullName>
    </recommendedName>
</protein>
<feature type="transmembrane region" description="Helical" evidence="2">
    <location>
        <begin position="229"/>
        <end position="251"/>
    </location>
</feature>
<keyword evidence="2" id="KW-0812">Transmembrane</keyword>